<sequence length="124" mass="13680">MQFTRGRKLPHLLGILTAANDKVFITFYDDESDAFKYSWLRRSTVEPFLDRAPIDALPSPAPGAPITNEDARLLGGMAFMSLVGGRQSLRDRLEIVTATPMDWTQLAPPTMPAPPPRPATDPTD</sequence>
<name>A0A226WL83_CABSO</name>
<dbReference type="Proteomes" id="UP000214720">
    <property type="component" value="Unassembled WGS sequence"/>
</dbReference>
<reference evidence="3" key="1">
    <citation type="submission" date="2017-01" db="EMBL/GenBank/DDBJ databases">
        <title>Genome Analysis of Deinococcus marmoris KOPRI26562.</title>
        <authorList>
            <person name="Kim J.H."/>
            <person name="Oh H.-M."/>
        </authorList>
    </citation>
    <scope>NUCLEOTIDE SEQUENCE [LARGE SCALE GENOMIC DNA]</scope>
    <source>
        <strain evidence="3">PAMC 26633</strain>
    </source>
</reference>
<dbReference type="EMBL" id="MTHB01000305">
    <property type="protein sequence ID" value="OXC71559.1"/>
    <property type="molecule type" value="Genomic_DNA"/>
</dbReference>
<feature type="compositionally biased region" description="Pro residues" evidence="1">
    <location>
        <begin position="109"/>
        <end position="124"/>
    </location>
</feature>
<protein>
    <submittedName>
        <fullName evidence="2">Uncharacterized protein</fullName>
    </submittedName>
</protein>
<evidence type="ECO:0000313" key="3">
    <source>
        <dbReference type="Proteomes" id="UP000214720"/>
    </source>
</evidence>
<evidence type="ECO:0000313" key="2">
    <source>
        <dbReference type="EMBL" id="OXC71559.1"/>
    </source>
</evidence>
<organism evidence="2 3">
    <name type="scientific">Caballeronia sordidicola</name>
    <name type="common">Burkholderia sordidicola</name>
    <dbReference type="NCBI Taxonomy" id="196367"/>
    <lineage>
        <taxon>Bacteria</taxon>
        <taxon>Pseudomonadati</taxon>
        <taxon>Pseudomonadota</taxon>
        <taxon>Betaproteobacteria</taxon>
        <taxon>Burkholderiales</taxon>
        <taxon>Burkholderiaceae</taxon>
        <taxon>Caballeronia</taxon>
    </lineage>
</organism>
<gene>
    <name evidence="2" type="ORF">BSU04_47055</name>
</gene>
<dbReference type="AlphaFoldDB" id="A0A226WL83"/>
<proteinExistence type="predicted"/>
<accession>A0A226WL83</accession>
<evidence type="ECO:0000256" key="1">
    <source>
        <dbReference type="SAM" id="MobiDB-lite"/>
    </source>
</evidence>
<feature type="region of interest" description="Disordered" evidence="1">
    <location>
        <begin position="104"/>
        <end position="124"/>
    </location>
</feature>
<comment type="caution">
    <text evidence="2">The sequence shown here is derived from an EMBL/GenBank/DDBJ whole genome shotgun (WGS) entry which is preliminary data.</text>
</comment>